<dbReference type="CDD" id="cd03230">
    <property type="entry name" value="ABC_DR_subfamily_A"/>
    <property type="match status" value="1"/>
</dbReference>
<evidence type="ECO:0000256" key="4">
    <source>
        <dbReference type="ARBA" id="ARBA00022840"/>
    </source>
</evidence>
<evidence type="ECO:0000313" key="7">
    <source>
        <dbReference type="Proteomes" id="UP000741360"/>
    </source>
</evidence>
<evidence type="ECO:0000256" key="3">
    <source>
        <dbReference type="ARBA" id="ARBA00022741"/>
    </source>
</evidence>
<organism evidence="6 7">
    <name type="scientific">Tectimicrobiota bacterium</name>
    <dbReference type="NCBI Taxonomy" id="2528274"/>
    <lineage>
        <taxon>Bacteria</taxon>
        <taxon>Pseudomonadati</taxon>
        <taxon>Nitrospinota/Tectimicrobiota group</taxon>
        <taxon>Candidatus Tectimicrobiota</taxon>
    </lineage>
</organism>
<feature type="domain" description="ABC transporter" evidence="5">
    <location>
        <begin position="4"/>
        <end position="238"/>
    </location>
</feature>
<dbReference type="GO" id="GO:0016887">
    <property type="term" value="F:ATP hydrolysis activity"/>
    <property type="evidence" value="ECO:0007669"/>
    <property type="project" value="InterPro"/>
</dbReference>
<dbReference type="AlphaFoldDB" id="A0A932M1L9"/>
<dbReference type="Gene3D" id="3.40.50.300">
    <property type="entry name" value="P-loop containing nucleotide triphosphate hydrolases"/>
    <property type="match status" value="1"/>
</dbReference>
<evidence type="ECO:0000256" key="2">
    <source>
        <dbReference type="ARBA" id="ARBA00022448"/>
    </source>
</evidence>
<dbReference type="InterPro" id="IPR003439">
    <property type="entry name" value="ABC_transporter-like_ATP-bd"/>
</dbReference>
<dbReference type="PANTHER" id="PTHR43335:SF4">
    <property type="entry name" value="ABC TRANSPORTER, ATP-BINDING PROTEIN"/>
    <property type="match status" value="1"/>
</dbReference>
<proteinExistence type="inferred from homology"/>
<dbReference type="Pfam" id="PF00005">
    <property type="entry name" value="ABC_tran"/>
    <property type="match status" value="1"/>
</dbReference>
<dbReference type="PANTHER" id="PTHR43335">
    <property type="entry name" value="ABC TRANSPORTER, ATP-BINDING PROTEIN"/>
    <property type="match status" value="1"/>
</dbReference>
<keyword evidence="4 6" id="KW-0067">ATP-binding</keyword>
<dbReference type="GO" id="GO:0005524">
    <property type="term" value="F:ATP binding"/>
    <property type="evidence" value="ECO:0007669"/>
    <property type="project" value="UniProtKB-KW"/>
</dbReference>
<keyword evidence="3" id="KW-0547">Nucleotide-binding</keyword>
<dbReference type="Proteomes" id="UP000741360">
    <property type="component" value="Unassembled WGS sequence"/>
</dbReference>
<dbReference type="InterPro" id="IPR003593">
    <property type="entry name" value="AAA+_ATPase"/>
</dbReference>
<evidence type="ECO:0000256" key="1">
    <source>
        <dbReference type="ARBA" id="ARBA00005417"/>
    </source>
</evidence>
<comment type="caution">
    <text evidence="6">The sequence shown here is derived from an EMBL/GenBank/DDBJ whole genome shotgun (WGS) entry which is preliminary data.</text>
</comment>
<gene>
    <name evidence="6" type="ORF">HYY65_11495</name>
</gene>
<name>A0A932M1L9_UNCTE</name>
<dbReference type="PROSITE" id="PS50893">
    <property type="entry name" value="ABC_TRANSPORTER_2"/>
    <property type="match status" value="1"/>
</dbReference>
<sequence length="302" mass="34255">MSAIQVENFSKEFRVGFQMRRLMAVKDLSFTVEEGEIFGFIGPNGAGKTTTLKALVGLLSPTRGRLLIFDRDVRQAASRQTLGFLPEEPYFYRYLKGREFLDFCGQFFGLPFPFRRRRIEEMLDLVGMKEAADLPLRKYSKGMLQRIGLAQALINDPNLVILDEPMSGLDPVGRSQIRRIILQLKEQGKTVLFSSHILSDVEMICDRVALIVRGELRQLGALSSFTPGQTRRIEIAADRVDVERMRQAGFPAVERDGALFIQVESEDSRDRAIAEVLAQKGRILSVVPQRESLEEVFAREIR</sequence>
<dbReference type="InterPro" id="IPR027417">
    <property type="entry name" value="P-loop_NTPase"/>
</dbReference>
<dbReference type="SUPFAM" id="SSF52540">
    <property type="entry name" value="P-loop containing nucleoside triphosphate hydrolases"/>
    <property type="match status" value="1"/>
</dbReference>
<comment type="similarity">
    <text evidence="1">Belongs to the ABC transporter superfamily.</text>
</comment>
<dbReference type="InterPro" id="IPR017871">
    <property type="entry name" value="ABC_transporter-like_CS"/>
</dbReference>
<dbReference type="PROSITE" id="PS00211">
    <property type="entry name" value="ABC_TRANSPORTER_1"/>
    <property type="match status" value="1"/>
</dbReference>
<dbReference type="SMART" id="SM00382">
    <property type="entry name" value="AAA"/>
    <property type="match status" value="1"/>
</dbReference>
<keyword evidence="2" id="KW-0813">Transport</keyword>
<protein>
    <submittedName>
        <fullName evidence="6">ABC transporter ATP-binding protein</fullName>
    </submittedName>
</protein>
<reference evidence="6" key="1">
    <citation type="submission" date="2020-07" db="EMBL/GenBank/DDBJ databases">
        <title>Huge and variable diversity of episymbiotic CPR bacteria and DPANN archaea in groundwater ecosystems.</title>
        <authorList>
            <person name="He C.Y."/>
            <person name="Keren R."/>
            <person name="Whittaker M."/>
            <person name="Farag I.F."/>
            <person name="Doudna J."/>
            <person name="Cate J.H.D."/>
            <person name="Banfield J.F."/>
        </authorList>
    </citation>
    <scope>NUCLEOTIDE SEQUENCE</scope>
    <source>
        <strain evidence="6">NC_groundwater_717_Ag_S-0.2um_59_8</strain>
    </source>
</reference>
<accession>A0A932M1L9</accession>
<dbReference type="EMBL" id="JACPSX010000218">
    <property type="protein sequence ID" value="MBI3015654.1"/>
    <property type="molecule type" value="Genomic_DNA"/>
</dbReference>
<evidence type="ECO:0000313" key="6">
    <source>
        <dbReference type="EMBL" id="MBI3015654.1"/>
    </source>
</evidence>
<evidence type="ECO:0000259" key="5">
    <source>
        <dbReference type="PROSITE" id="PS50893"/>
    </source>
</evidence>